<dbReference type="SUPFAM" id="SSF90123">
    <property type="entry name" value="ABC transporter transmembrane region"/>
    <property type="match status" value="1"/>
</dbReference>
<keyword evidence="6 8" id="KW-1133">Transmembrane helix</keyword>
<feature type="domain" description="ABC transmembrane type-1" evidence="10">
    <location>
        <begin position="57"/>
        <end position="346"/>
    </location>
</feature>
<feature type="domain" description="ABC transporter" evidence="9">
    <location>
        <begin position="375"/>
        <end position="597"/>
    </location>
</feature>
<evidence type="ECO:0000256" key="1">
    <source>
        <dbReference type="ARBA" id="ARBA00004651"/>
    </source>
</evidence>
<keyword evidence="3 8" id="KW-0812">Transmembrane</keyword>
<gene>
    <name evidence="11" type="primary">aerJ</name>
    <name evidence="11" type="ORF">A19Y_1643</name>
</gene>
<dbReference type="HOGENOM" id="CLU_007587_6_0_3"/>
<evidence type="ECO:0000259" key="9">
    <source>
        <dbReference type="PROSITE" id="PS50893"/>
    </source>
</evidence>
<keyword evidence="12" id="KW-1185">Reference proteome</keyword>
<dbReference type="PROSITE" id="PS00211">
    <property type="entry name" value="ABC_TRANSPORTER_1"/>
    <property type="match status" value="1"/>
</dbReference>
<keyword evidence="5" id="KW-0067">ATP-binding</keyword>
<dbReference type="EC" id="3.6.3.41" evidence="11"/>
<evidence type="ECO:0000256" key="6">
    <source>
        <dbReference type="ARBA" id="ARBA00022989"/>
    </source>
</evidence>
<dbReference type="Gene3D" id="3.40.50.300">
    <property type="entry name" value="P-loop containing nucleotide triphosphate hydrolases"/>
    <property type="match status" value="1"/>
</dbReference>
<feature type="transmembrane region" description="Helical" evidence="8">
    <location>
        <begin position="91"/>
        <end position="111"/>
    </location>
</feature>
<dbReference type="CDD" id="cd03223">
    <property type="entry name" value="ABCD_peroxisomal_ALDP"/>
    <property type="match status" value="1"/>
</dbReference>
<dbReference type="PANTHER" id="PTHR11384:SF59">
    <property type="entry name" value="LYSOSOMAL COBALAMIN TRANSPORTER ABCD4"/>
    <property type="match status" value="1"/>
</dbReference>
<evidence type="ECO:0000313" key="12">
    <source>
        <dbReference type="Proteomes" id="UP000027395"/>
    </source>
</evidence>
<dbReference type="Proteomes" id="UP000027395">
    <property type="component" value="Chromosome"/>
</dbReference>
<dbReference type="Pfam" id="PF00005">
    <property type="entry name" value="ABC_tran"/>
    <property type="match status" value="1"/>
</dbReference>
<reference evidence="11 12" key="1">
    <citation type="journal article" date="2014" name="Appl. Environ. Microbiol.">
        <title>Elucidation of insertion elements encoded on plasmids and in vitro construction of shuttle vectors from the toxic cyanobacterium Planktothrix.</title>
        <authorList>
            <person name="Christiansen G."/>
            <person name="Goesmann A."/>
            <person name="Kurmayer R."/>
        </authorList>
    </citation>
    <scope>NUCLEOTIDE SEQUENCE [LARGE SCALE GENOMIC DNA]</scope>
    <source>
        <strain evidence="11 12">NIVA-CYA 126/8</strain>
    </source>
</reference>
<feature type="transmembrane region" description="Helical" evidence="8">
    <location>
        <begin position="184"/>
        <end position="206"/>
    </location>
</feature>
<dbReference type="InterPro" id="IPR003439">
    <property type="entry name" value="ABC_transporter-like_ATP-bd"/>
</dbReference>
<evidence type="ECO:0000313" key="11">
    <source>
        <dbReference type="EMBL" id="KEI66654.1"/>
    </source>
</evidence>
<dbReference type="InterPro" id="IPR027417">
    <property type="entry name" value="P-loop_NTPase"/>
</dbReference>
<dbReference type="GO" id="GO:0016887">
    <property type="term" value="F:ATP hydrolysis activity"/>
    <property type="evidence" value="ECO:0007669"/>
    <property type="project" value="InterPro"/>
</dbReference>
<dbReference type="PATRIC" id="fig|388467.6.peg.1578"/>
<keyword evidence="11" id="KW-0378">Hydrolase</keyword>
<dbReference type="InterPro" id="IPR011527">
    <property type="entry name" value="ABC1_TM_dom"/>
</dbReference>
<organism evidence="11 12">
    <name type="scientific">Planktothrix agardhii (strain NIVA-CYA 126/8)</name>
    <dbReference type="NCBI Taxonomy" id="388467"/>
    <lineage>
        <taxon>Bacteria</taxon>
        <taxon>Bacillati</taxon>
        <taxon>Cyanobacteriota</taxon>
        <taxon>Cyanophyceae</taxon>
        <taxon>Oscillatoriophycideae</taxon>
        <taxon>Oscillatoriales</taxon>
        <taxon>Microcoleaceae</taxon>
        <taxon>Planktothrix</taxon>
    </lineage>
</organism>
<evidence type="ECO:0000256" key="4">
    <source>
        <dbReference type="ARBA" id="ARBA00022741"/>
    </source>
</evidence>
<accession>A0A073CEB3</accession>
<dbReference type="GO" id="GO:0140359">
    <property type="term" value="F:ABC-type transporter activity"/>
    <property type="evidence" value="ECO:0007669"/>
    <property type="project" value="InterPro"/>
</dbReference>
<keyword evidence="2" id="KW-0813">Transport</keyword>
<dbReference type="Gene3D" id="1.20.1560.10">
    <property type="entry name" value="ABC transporter type 1, transmembrane domain"/>
    <property type="match status" value="1"/>
</dbReference>
<protein>
    <submittedName>
        <fullName evidence="11">AerJ</fullName>
        <ecNumber evidence="11">3.6.3.41</ecNumber>
    </submittedName>
</protein>
<keyword evidence="4" id="KW-0547">Nucleotide-binding</keyword>
<dbReference type="InterPro" id="IPR003593">
    <property type="entry name" value="AAA+_ATPase"/>
</dbReference>
<feature type="transmembrane region" description="Helical" evidence="8">
    <location>
        <begin position="52"/>
        <end position="71"/>
    </location>
</feature>
<evidence type="ECO:0000256" key="2">
    <source>
        <dbReference type="ARBA" id="ARBA00022448"/>
    </source>
</evidence>
<dbReference type="GO" id="GO:0005886">
    <property type="term" value="C:plasma membrane"/>
    <property type="evidence" value="ECO:0007669"/>
    <property type="project" value="UniProtKB-SubCell"/>
</dbReference>
<dbReference type="AlphaFoldDB" id="A0A073CEB3"/>
<dbReference type="PANTHER" id="PTHR11384">
    <property type="entry name" value="ATP-BINDING CASSETTE, SUB-FAMILY D MEMBER"/>
    <property type="match status" value="1"/>
</dbReference>
<proteinExistence type="predicted"/>
<dbReference type="PROSITE" id="PS50893">
    <property type="entry name" value="ABC_TRANSPORTER_2"/>
    <property type="match status" value="1"/>
</dbReference>
<dbReference type="GO" id="GO:0005524">
    <property type="term" value="F:ATP binding"/>
    <property type="evidence" value="ECO:0007669"/>
    <property type="project" value="UniProtKB-KW"/>
</dbReference>
<dbReference type="PROSITE" id="PS50929">
    <property type="entry name" value="ABC_TM1F"/>
    <property type="match status" value="1"/>
</dbReference>
<name>A0A073CEB3_PLAA1</name>
<dbReference type="Pfam" id="PF06472">
    <property type="entry name" value="ABC_membrane_2"/>
    <property type="match status" value="1"/>
</dbReference>
<evidence type="ECO:0000256" key="7">
    <source>
        <dbReference type="ARBA" id="ARBA00023136"/>
    </source>
</evidence>
<dbReference type="InterPro" id="IPR017871">
    <property type="entry name" value="ABC_transporter-like_CS"/>
</dbReference>
<dbReference type="STRING" id="388467.A19Y_1643"/>
<dbReference type="eggNOG" id="COG4178">
    <property type="taxonomic scope" value="Bacteria"/>
</dbReference>
<evidence type="ECO:0000259" key="10">
    <source>
        <dbReference type="PROSITE" id="PS50929"/>
    </source>
</evidence>
<dbReference type="SMART" id="SM00382">
    <property type="entry name" value="AAA"/>
    <property type="match status" value="1"/>
</dbReference>
<evidence type="ECO:0000256" key="3">
    <source>
        <dbReference type="ARBA" id="ARBA00022692"/>
    </source>
</evidence>
<sequence length="664" mass="76857">MNVSEKSSEHIDLKEDVKTFNKSLQQFLGFLQVYWYPKETQDRAFSEIIRSWGMICLLFLLLVGIVGFNAFNSFVFRDLIDFTEAKDLSKLTRLVIIYSIALGSMTLLTGFSKFIKKIIALDWYQWINNNILNQYFKNRAYYQINFKENIKNPDQRLAQEIEPITKTTMNFLTTCVEKFMEMMVFIVILWSISQTISIILIIYTILGNILSTYITQQLNKISKQQLEMEANYNYALTHVRNHAESIAFFRGEEKELNIIQRKFNQMIEIVINRVNWERNQDFFNRGFQSIVQIFPFLIVSPLYISGQIEFGQVNQASYCCYFFSTALSVLVEEFGRSGEFINYIERLDSFSQALEAVGYQSNPVNTIKVIENDHLAFEDVTLQTPDFTKVIVEHLSVSVEPGEGLLIVGPSGRGKSSLLRAISGLWNTGTGDLVRPPLDDILFLPQRPYIILGTLREQLIYPQTTNPISDSELKEILHQVNLQNVLTRIENFDEELPWESILSLGEQQRLAFARLLVNHPNFVILDEATSALDLKNEDNLYKQLQETGKTFISVGHRESLFNYHQKVLEMSEDSSWRLVDIKDYPVSSVLPLNPNNTKASLETVEILSEIDQKNHFSHQEMQKLTRYSLSTIKNKASRGQTIVADDGFTYRYDKTLDQLKWVRI</sequence>
<comment type="subcellular location">
    <subcellularLocation>
        <location evidence="1">Cell membrane</location>
        <topology evidence="1">Multi-pass membrane protein</topology>
    </subcellularLocation>
</comment>
<evidence type="ECO:0000256" key="8">
    <source>
        <dbReference type="SAM" id="Phobius"/>
    </source>
</evidence>
<dbReference type="EMBL" id="CM002803">
    <property type="protein sequence ID" value="KEI66654.1"/>
    <property type="molecule type" value="Genomic_DNA"/>
</dbReference>
<dbReference type="RefSeq" id="WP_042153497.1">
    <property type="nucleotide sequence ID" value="NZ_CM002803.1"/>
</dbReference>
<dbReference type="SUPFAM" id="SSF52540">
    <property type="entry name" value="P-loop containing nucleoside triphosphate hydrolases"/>
    <property type="match status" value="1"/>
</dbReference>
<dbReference type="InterPro" id="IPR036640">
    <property type="entry name" value="ABC1_TM_sf"/>
</dbReference>
<dbReference type="InterPro" id="IPR050835">
    <property type="entry name" value="ABC_transporter_sub-D"/>
</dbReference>
<evidence type="ECO:0000256" key="5">
    <source>
        <dbReference type="ARBA" id="ARBA00022840"/>
    </source>
</evidence>
<keyword evidence="7 8" id="KW-0472">Membrane</keyword>